<feature type="chain" id="PRO_5045876955" evidence="1">
    <location>
        <begin position="22"/>
        <end position="153"/>
    </location>
</feature>
<name>A0ABS8U758_9SPHI</name>
<protein>
    <submittedName>
        <fullName evidence="2">DUF4920 domain-containing protein</fullName>
    </submittedName>
</protein>
<keyword evidence="3" id="KW-1185">Reference proteome</keyword>
<accession>A0ABS8U758</accession>
<evidence type="ECO:0000313" key="3">
    <source>
        <dbReference type="Proteomes" id="UP001199919"/>
    </source>
</evidence>
<dbReference type="EMBL" id="JAJPWV010000003">
    <property type="protein sequence ID" value="MCD8741398.1"/>
    <property type="molecule type" value="Genomic_DNA"/>
</dbReference>
<organism evidence="2 3">
    <name type="scientific">Mucilaginibacter roseus</name>
    <dbReference type="NCBI Taxonomy" id="1528868"/>
    <lineage>
        <taxon>Bacteria</taxon>
        <taxon>Pseudomonadati</taxon>
        <taxon>Bacteroidota</taxon>
        <taxon>Sphingobacteriia</taxon>
        <taxon>Sphingobacteriales</taxon>
        <taxon>Sphingobacteriaceae</taxon>
        <taxon>Mucilaginibacter</taxon>
    </lineage>
</organism>
<reference evidence="2 3" key="1">
    <citation type="submission" date="2021-12" db="EMBL/GenBank/DDBJ databases">
        <title>Mucilaginibacter roseus genome.</title>
        <authorList>
            <person name="Ferreira J.R."/>
            <person name="Newman J.D."/>
        </authorList>
    </citation>
    <scope>NUCLEOTIDE SEQUENCE [LARGE SCALE GENOMIC DNA]</scope>
    <source>
        <strain evidence="2 3">LMG 28454</strain>
    </source>
</reference>
<proteinExistence type="predicted"/>
<dbReference type="Proteomes" id="UP001199919">
    <property type="component" value="Unassembled WGS sequence"/>
</dbReference>
<evidence type="ECO:0000256" key="1">
    <source>
        <dbReference type="SAM" id="SignalP"/>
    </source>
</evidence>
<gene>
    <name evidence="2" type="ORF">LT679_12350</name>
</gene>
<feature type="signal peptide" evidence="1">
    <location>
        <begin position="1"/>
        <end position="21"/>
    </location>
</feature>
<sequence length="153" mass="17086">MKAWHLLLSIFFFAATAQTFAQKKVALPHGMVFGTRSDTSNAVEAGKLQNFMGERKRITTSVKGTIEKVTDEKGGWFVMRTGNGMPIYAHFRDFNVTLPKQITGRVVIISGVAKREFTADDHQHFAGDTISYSTTSKMSKAINFEVKGLMIYQ</sequence>
<comment type="caution">
    <text evidence="2">The sequence shown here is derived from an EMBL/GenBank/DDBJ whole genome shotgun (WGS) entry which is preliminary data.</text>
</comment>
<dbReference type="RefSeq" id="WP_232177900.1">
    <property type="nucleotide sequence ID" value="NZ_JAJPWV010000003.1"/>
</dbReference>
<evidence type="ECO:0000313" key="2">
    <source>
        <dbReference type="EMBL" id="MCD8741398.1"/>
    </source>
</evidence>
<dbReference type="Pfam" id="PF16267">
    <property type="entry name" value="DUF4920"/>
    <property type="match status" value="1"/>
</dbReference>
<keyword evidence="1" id="KW-0732">Signal</keyword>
<dbReference type="InterPro" id="IPR032577">
    <property type="entry name" value="DUF4920"/>
</dbReference>